<comment type="caution">
    <text evidence="1">The sequence shown here is derived from an EMBL/GenBank/DDBJ whole genome shotgun (WGS) entry which is preliminary data.</text>
</comment>
<dbReference type="EMBL" id="CAJVPT010007172">
    <property type="protein sequence ID" value="CAG8538285.1"/>
    <property type="molecule type" value="Genomic_DNA"/>
</dbReference>
<evidence type="ECO:0000313" key="2">
    <source>
        <dbReference type="Proteomes" id="UP000789525"/>
    </source>
</evidence>
<feature type="non-terminal residue" evidence="1">
    <location>
        <position position="361"/>
    </location>
</feature>
<accession>A0ACA9LRN0</accession>
<name>A0ACA9LRN0_9GLOM</name>
<keyword evidence="2" id="KW-1185">Reference proteome</keyword>
<evidence type="ECO:0000313" key="1">
    <source>
        <dbReference type="EMBL" id="CAG8538285.1"/>
    </source>
</evidence>
<organism evidence="1 2">
    <name type="scientific">Acaulospora colombiana</name>
    <dbReference type="NCBI Taxonomy" id="27376"/>
    <lineage>
        <taxon>Eukaryota</taxon>
        <taxon>Fungi</taxon>
        <taxon>Fungi incertae sedis</taxon>
        <taxon>Mucoromycota</taxon>
        <taxon>Glomeromycotina</taxon>
        <taxon>Glomeromycetes</taxon>
        <taxon>Diversisporales</taxon>
        <taxon>Acaulosporaceae</taxon>
        <taxon>Acaulospora</taxon>
    </lineage>
</organism>
<dbReference type="Proteomes" id="UP000789525">
    <property type="component" value="Unassembled WGS sequence"/>
</dbReference>
<gene>
    <name evidence="1" type="ORF">ACOLOM_LOCUS4365</name>
</gene>
<proteinExistence type="predicted"/>
<reference evidence="1" key="1">
    <citation type="submission" date="2021-06" db="EMBL/GenBank/DDBJ databases">
        <authorList>
            <person name="Kallberg Y."/>
            <person name="Tangrot J."/>
            <person name="Rosling A."/>
        </authorList>
    </citation>
    <scope>NUCLEOTIDE SEQUENCE</scope>
    <source>
        <strain evidence="1">CL356</strain>
    </source>
</reference>
<sequence>MDAPVLVVVPPTPRATFNTRRKEPSPLSNPSKPSDEKTRKSSSSLTSYDSQAGSNNPQGRTSSEKTAVNIYDLYSGSMDRDSYASSSNGPTTNGGASTESDTMRGSTRRSESRTPPATRVVYSENRHSIASSARESLRDSVYATPLQTPMDMATVPSQDAPVSSSNAHVNGRSSEASENGYLLASPGQVVEHTGRNSPTIVIDPPPRQSSKLSLDSANHSLFDRSKDHPSASSSPRASMSSAARPSLSPTRLSTDPATSATSSSAPSVPQHPLPSPLLPNAPSPGVDEDPDSYYVRATYAALDVTGVRGDGYEDGEELTRARLGNARGTLPSPIPTTAKRMEMGGKELSEKEKELLGQLDR</sequence>
<protein>
    <submittedName>
        <fullName evidence="1">11346_t:CDS:1</fullName>
    </submittedName>
</protein>